<evidence type="ECO:0000256" key="5">
    <source>
        <dbReference type="SAM" id="MobiDB-lite"/>
    </source>
</evidence>
<accession>A0A937XAA7</accession>
<dbReference type="InterPro" id="IPR036566">
    <property type="entry name" value="PYNP-like_C_sf"/>
</dbReference>
<dbReference type="EMBL" id="VGIY01000002">
    <property type="protein sequence ID" value="MBM3316243.1"/>
    <property type="molecule type" value="Genomic_DNA"/>
</dbReference>
<organism evidence="7 8">
    <name type="scientific">Eiseniibacteriota bacterium</name>
    <dbReference type="NCBI Taxonomy" id="2212470"/>
    <lineage>
        <taxon>Bacteria</taxon>
        <taxon>Candidatus Eiseniibacteriota</taxon>
    </lineage>
</organism>
<proteinExistence type="inferred from homology"/>
<dbReference type="GO" id="GO:0005829">
    <property type="term" value="C:cytosol"/>
    <property type="evidence" value="ECO:0007669"/>
    <property type="project" value="TreeGrafter"/>
</dbReference>
<dbReference type="GO" id="GO:0006213">
    <property type="term" value="P:pyrimidine nucleoside metabolic process"/>
    <property type="evidence" value="ECO:0007669"/>
    <property type="project" value="InterPro"/>
</dbReference>
<evidence type="ECO:0000256" key="4">
    <source>
        <dbReference type="ARBA" id="ARBA00022679"/>
    </source>
</evidence>
<dbReference type="GO" id="GO:0009032">
    <property type="term" value="F:thymidine phosphorylase activity"/>
    <property type="evidence" value="ECO:0007669"/>
    <property type="project" value="UniProtKB-EC"/>
</dbReference>
<evidence type="ECO:0000256" key="1">
    <source>
        <dbReference type="ARBA" id="ARBA00006915"/>
    </source>
</evidence>
<comment type="subunit">
    <text evidence="2">Homodimer.</text>
</comment>
<evidence type="ECO:0000256" key="3">
    <source>
        <dbReference type="ARBA" id="ARBA00022676"/>
    </source>
</evidence>
<dbReference type="FunFam" id="3.40.1030.10:FF:000003">
    <property type="entry name" value="Pyrimidine-nucleoside phosphorylase"/>
    <property type="match status" value="1"/>
</dbReference>
<dbReference type="EC" id="2.4.2.4" evidence="7"/>
<comment type="caution">
    <text evidence="7">The sequence shown here is derived from an EMBL/GenBank/DDBJ whole genome shotgun (WGS) entry which is preliminary data.</text>
</comment>
<dbReference type="NCBIfam" id="NF004490">
    <property type="entry name" value="PRK05820.1"/>
    <property type="match status" value="1"/>
</dbReference>
<keyword evidence="3 7" id="KW-0328">Glycosyltransferase</keyword>
<name>A0A937XAA7_UNCEI</name>
<evidence type="ECO:0000313" key="7">
    <source>
        <dbReference type="EMBL" id="MBM3316243.1"/>
    </source>
</evidence>
<dbReference type="InterPro" id="IPR000312">
    <property type="entry name" value="Glycosyl_Trfase_fam3"/>
</dbReference>
<dbReference type="Gene3D" id="3.40.1030.10">
    <property type="entry name" value="Nucleoside phosphorylase/phosphoribosyltransferase catalytic domain"/>
    <property type="match status" value="1"/>
</dbReference>
<dbReference type="Gene3D" id="3.90.1170.30">
    <property type="entry name" value="Pyrimidine nucleoside phosphorylase-like, C-terminal domain"/>
    <property type="match status" value="1"/>
</dbReference>
<dbReference type="SMART" id="SM00941">
    <property type="entry name" value="PYNP_C"/>
    <property type="match status" value="1"/>
</dbReference>
<evidence type="ECO:0000313" key="8">
    <source>
        <dbReference type="Proteomes" id="UP000748308"/>
    </source>
</evidence>
<evidence type="ECO:0000256" key="2">
    <source>
        <dbReference type="ARBA" id="ARBA00011738"/>
    </source>
</evidence>
<protein>
    <submittedName>
        <fullName evidence="7">Thymidine phosphorylase</fullName>
        <ecNumber evidence="7">2.4.2.4</ecNumber>
    </submittedName>
</protein>
<dbReference type="InterPro" id="IPR000053">
    <property type="entry name" value="Thymidine/pyrmidine_PPase"/>
</dbReference>
<feature type="region of interest" description="Disordered" evidence="5">
    <location>
        <begin position="472"/>
        <end position="493"/>
    </location>
</feature>
<dbReference type="SUPFAM" id="SSF54680">
    <property type="entry name" value="Pyrimidine nucleoside phosphorylase C-terminal domain"/>
    <property type="match status" value="1"/>
</dbReference>
<comment type="similarity">
    <text evidence="1">Belongs to the thymidine/pyrimidine-nucleoside phosphorylase family.</text>
</comment>
<dbReference type="PROSITE" id="PS00647">
    <property type="entry name" value="THYMID_PHOSPHORYLASE"/>
    <property type="match status" value="1"/>
</dbReference>
<dbReference type="GO" id="GO:0006206">
    <property type="term" value="P:pyrimidine nucleobase metabolic process"/>
    <property type="evidence" value="ECO:0007669"/>
    <property type="project" value="InterPro"/>
</dbReference>
<dbReference type="Pfam" id="PF07831">
    <property type="entry name" value="PYNP_C"/>
    <property type="match status" value="1"/>
</dbReference>
<dbReference type="InterPro" id="IPR013102">
    <property type="entry name" value="PYNP_C"/>
</dbReference>
<feature type="domain" description="Pyrimidine nucleoside phosphorylase C-terminal" evidence="6">
    <location>
        <begin position="378"/>
        <end position="452"/>
    </location>
</feature>
<sequence>MEVLAVARGGRARRWPPGALLPGTRRQARGGVLDPRALIARKRDGGALAAAEIAALVGGLAAGEVEEHQISAFMMAVYLRGMTAEETRDLTSAMLASGERLDLSALPGPRIDKHSTGGVGDKISLPLLPLALAAGLRVPMISGRGLGHTGGTLDKLESIPGYRATLPIERLRELVGDPGGFIAGQTAELVPADRIMYALRDVSATVASEPLIVSSILSKKLAAGLTGLVLDVKFGRGAFMADRARAERLARLLVETAGALGLPAVALLTRMDEPIGDTVGNALEARESFAFLDGGRGPEDLRELTLALGGLMVALAGRTPTMAEGARVLERALGDGRAAEFAQRWIAAQGGDPRVVREPRRLRVSGRQRLLRAEAGGRVAEVDALAAGELCVGLGGGRRYAGDAVDPSVGLEFLRRRGDRVAAGDPLVRLYLPEEAPEGQIWPEERELVRIAPEAPAAGPRIVALVHAGGVSDDPWNTRLSAAGRSRPARYPG</sequence>
<dbReference type="AlphaFoldDB" id="A0A937XAA7"/>
<evidence type="ECO:0000259" key="6">
    <source>
        <dbReference type="SMART" id="SM00941"/>
    </source>
</evidence>
<dbReference type="Pfam" id="PF00591">
    <property type="entry name" value="Glycos_transf_3"/>
    <property type="match status" value="1"/>
</dbReference>
<dbReference type="InterPro" id="IPR036320">
    <property type="entry name" value="Glycosyl_Trfase_fam3_N_dom_sf"/>
</dbReference>
<dbReference type="PIRSF" id="PIRSF000478">
    <property type="entry name" value="TP_PyNP"/>
    <property type="match status" value="1"/>
</dbReference>
<dbReference type="InterPro" id="IPR017459">
    <property type="entry name" value="Glycosyl_Trfase_fam3_N_dom"/>
</dbReference>
<reference evidence="7" key="1">
    <citation type="submission" date="2019-03" db="EMBL/GenBank/DDBJ databases">
        <title>Lake Tanganyika Metagenome-Assembled Genomes (MAGs).</title>
        <authorList>
            <person name="Tran P."/>
        </authorList>
    </citation>
    <scope>NUCLEOTIDE SEQUENCE</scope>
    <source>
        <strain evidence="7">M_DeepCast_400m_m2_100</strain>
    </source>
</reference>
<dbReference type="Gene3D" id="1.20.970.10">
    <property type="entry name" value="Transferase, Pyrimidine Nucleoside Phosphorylase, Chain C"/>
    <property type="match status" value="1"/>
</dbReference>
<dbReference type="PANTHER" id="PTHR10515">
    <property type="entry name" value="THYMIDINE PHOSPHORYLASE"/>
    <property type="match status" value="1"/>
</dbReference>
<dbReference type="Pfam" id="PF02885">
    <property type="entry name" value="Glycos_trans_3N"/>
    <property type="match status" value="1"/>
</dbReference>
<gene>
    <name evidence="7" type="ORF">FJY75_00155</name>
</gene>
<dbReference type="SUPFAM" id="SSF47648">
    <property type="entry name" value="Nucleoside phosphorylase/phosphoribosyltransferase N-terminal domain"/>
    <property type="match status" value="1"/>
</dbReference>
<keyword evidence="4 7" id="KW-0808">Transferase</keyword>
<dbReference type="PANTHER" id="PTHR10515:SF0">
    <property type="entry name" value="THYMIDINE PHOSPHORYLASE"/>
    <property type="match status" value="1"/>
</dbReference>
<dbReference type="Proteomes" id="UP000748308">
    <property type="component" value="Unassembled WGS sequence"/>
</dbReference>
<dbReference type="GO" id="GO:0004645">
    <property type="term" value="F:1,4-alpha-oligoglucan phosphorylase activity"/>
    <property type="evidence" value="ECO:0007669"/>
    <property type="project" value="InterPro"/>
</dbReference>
<dbReference type="InterPro" id="IPR017872">
    <property type="entry name" value="Pyrmidine_PPase_CS"/>
</dbReference>
<dbReference type="NCBIfam" id="TIGR02644">
    <property type="entry name" value="Y_phosphoryl"/>
    <property type="match status" value="1"/>
</dbReference>
<dbReference type="InterPro" id="IPR035902">
    <property type="entry name" value="Nuc_phospho_transferase"/>
</dbReference>
<dbReference type="InterPro" id="IPR018090">
    <property type="entry name" value="Pyrmidine_PPas_bac/euk"/>
</dbReference>
<dbReference type="SUPFAM" id="SSF52418">
    <property type="entry name" value="Nucleoside phosphorylase/phosphoribosyltransferase catalytic domain"/>
    <property type="match status" value="1"/>
</dbReference>